<accession>A0ABR3XUL4</accession>
<evidence type="ECO:0000313" key="2">
    <source>
        <dbReference type="Proteomes" id="UP001586593"/>
    </source>
</evidence>
<dbReference type="EMBL" id="JAZHXJ010000043">
    <property type="protein sequence ID" value="KAL1879360.1"/>
    <property type="molecule type" value="Genomic_DNA"/>
</dbReference>
<keyword evidence="2" id="KW-1185">Reference proteome</keyword>
<protein>
    <submittedName>
        <fullName evidence="1">Uncharacterized protein</fullName>
    </submittedName>
</protein>
<name>A0ABR3XUL4_9PEZI</name>
<organism evidence="1 2">
    <name type="scientific">Phialemonium thermophilum</name>
    <dbReference type="NCBI Taxonomy" id="223376"/>
    <lineage>
        <taxon>Eukaryota</taxon>
        <taxon>Fungi</taxon>
        <taxon>Dikarya</taxon>
        <taxon>Ascomycota</taxon>
        <taxon>Pezizomycotina</taxon>
        <taxon>Sordariomycetes</taxon>
        <taxon>Sordariomycetidae</taxon>
        <taxon>Cephalothecales</taxon>
        <taxon>Cephalothecaceae</taxon>
        <taxon>Phialemonium</taxon>
    </lineage>
</organism>
<reference evidence="1 2" key="1">
    <citation type="journal article" date="2024" name="Commun. Biol.">
        <title>Comparative genomic analysis of thermophilic fungi reveals convergent evolutionary adaptations and gene losses.</title>
        <authorList>
            <person name="Steindorff A.S."/>
            <person name="Aguilar-Pontes M.V."/>
            <person name="Robinson A.J."/>
            <person name="Andreopoulos B."/>
            <person name="LaButti K."/>
            <person name="Kuo A."/>
            <person name="Mondo S."/>
            <person name="Riley R."/>
            <person name="Otillar R."/>
            <person name="Haridas S."/>
            <person name="Lipzen A."/>
            <person name="Grimwood J."/>
            <person name="Schmutz J."/>
            <person name="Clum A."/>
            <person name="Reid I.D."/>
            <person name="Moisan M.C."/>
            <person name="Butler G."/>
            <person name="Nguyen T.T.M."/>
            <person name="Dewar K."/>
            <person name="Conant G."/>
            <person name="Drula E."/>
            <person name="Henrissat B."/>
            <person name="Hansel C."/>
            <person name="Singer S."/>
            <person name="Hutchinson M.I."/>
            <person name="de Vries R.P."/>
            <person name="Natvig D.O."/>
            <person name="Powell A.J."/>
            <person name="Tsang A."/>
            <person name="Grigoriev I.V."/>
        </authorList>
    </citation>
    <scope>NUCLEOTIDE SEQUENCE [LARGE SCALE GENOMIC DNA]</scope>
    <source>
        <strain evidence="1 2">ATCC 24622</strain>
    </source>
</reference>
<dbReference type="Proteomes" id="UP001586593">
    <property type="component" value="Unassembled WGS sequence"/>
</dbReference>
<sequence>MVARTLLFLNSWERVLLRQTTLATVIGHLKLGPDFLRLERRHMTPRLRLGMVTMPLQQYALIAPYPLADAGTLQSRRFAKDHHTLVVLFENLNWSPCSQAYMMLVLHPINPSASEEGWGGKQGVLSLSSLSCQTSLSNRHQTRY</sequence>
<proteinExistence type="predicted"/>
<comment type="caution">
    <text evidence="1">The sequence shown here is derived from an EMBL/GenBank/DDBJ whole genome shotgun (WGS) entry which is preliminary data.</text>
</comment>
<evidence type="ECO:0000313" key="1">
    <source>
        <dbReference type="EMBL" id="KAL1879360.1"/>
    </source>
</evidence>
<gene>
    <name evidence="1" type="ORF">VTK73DRAFT_7091</name>
</gene>